<evidence type="ECO:0000313" key="3">
    <source>
        <dbReference type="Proteomes" id="UP000002669"/>
    </source>
</evidence>
<dbReference type="HOGENOM" id="CLU_1230682_0_0_1"/>
<keyword evidence="3" id="KW-1185">Reference proteome</keyword>
<dbReference type="EMBL" id="DS989825">
    <property type="protein sequence ID" value="EFR02737.1"/>
    <property type="molecule type" value="Genomic_DNA"/>
</dbReference>
<dbReference type="InParanoid" id="E4UXK3"/>
<sequence>MSTYYAEDFDDYYQDGIDGSSNMMEQVCYDYADFSDDDYTMPLPRRRQKIPKQRLRHPRHKIPRHEDSYTYVSDSDETSYRAGDGRRGSRRCRHRDCCRSRRSGRSQRRDSSRYEIHHHHHYACCSQHDGSGSNSNQPQSSNVLQIEGHPLQNQIAAGVGGGALMALNRPAIAAPARGGMVIPSAMPALASPQCACECCHTSRTHQVEALNMMRAPQLLGQGAGLTTAQLPGTFARAVNMPRLLQ</sequence>
<protein>
    <submittedName>
        <fullName evidence="2">Uncharacterized protein</fullName>
    </submittedName>
</protein>
<dbReference type="OMA" id="ACECCHT"/>
<dbReference type="VEuPathDB" id="FungiDB:MGYG_05736"/>
<feature type="compositionally biased region" description="Basic residues" evidence="1">
    <location>
        <begin position="50"/>
        <end position="63"/>
    </location>
</feature>
<gene>
    <name evidence="2" type="ORF">MGYG_05736</name>
</gene>
<dbReference type="AlphaFoldDB" id="E4UXK3"/>
<dbReference type="eggNOG" id="ENOG502RQHE">
    <property type="taxonomic scope" value="Eukaryota"/>
</dbReference>
<proteinExistence type="predicted"/>
<dbReference type="Proteomes" id="UP000002669">
    <property type="component" value="Unassembled WGS sequence"/>
</dbReference>
<dbReference type="GeneID" id="10028427"/>
<feature type="compositionally biased region" description="Basic residues" evidence="1">
    <location>
        <begin position="88"/>
        <end position="106"/>
    </location>
</feature>
<dbReference type="OrthoDB" id="4174219at2759"/>
<evidence type="ECO:0000256" key="1">
    <source>
        <dbReference type="SAM" id="MobiDB-lite"/>
    </source>
</evidence>
<reference evidence="3" key="1">
    <citation type="journal article" date="2012" name="MBio">
        <title>Comparative genome analysis of Trichophyton rubrum and related dermatophytes reveals candidate genes involved in infection.</title>
        <authorList>
            <person name="Martinez D.A."/>
            <person name="Oliver B.G."/>
            <person name="Graeser Y."/>
            <person name="Goldberg J.M."/>
            <person name="Li W."/>
            <person name="Martinez-Rossi N.M."/>
            <person name="Monod M."/>
            <person name="Shelest E."/>
            <person name="Barton R.C."/>
            <person name="Birch E."/>
            <person name="Brakhage A.A."/>
            <person name="Chen Z."/>
            <person name="Gurr S.J."/>
            <person name="Heiman D."/>
            <person name="Heitman J."/>
            <person name="Kosti I."/>
            <person name="Rossi A."/>
            <person name="Saif S."/>
            <person name="Samalova M."/>
            <person name="Saunders C.W."/>
            <person name="Shea T."/>
            <person name="Summerbell R.C."/>
            <person name="Xu J."/>
            <person name="Young S."/>
            <person name="Zeng Q."/>
            <person name="Birren B.W."/>
            <person name="Cuomo C.A."/>
            <person name="White T.C."/>
        </authorList>
    </citation>
    <scope>NUCLEOTIDE SEQUENCE [LARGE SCALE GENOMIC DNA]</scope>
    <source>
        <strain evidence="3">ATCC MYA-4604 / CBS 118893</strain>
    </source>
</reference>
<feature type="region of interest" description="Disordered" evidence="1">
    <location>
        <begin position="50"/>
        <end position="113"/>
    </location>
</feature>
<accession>E4UXK3</accession>
<name>E4UXK3_ARTGP</name>
<dbReference type="RefSeq" id="XP_003173148.1">
    <property type="nucleotide sequence ID" value="XM_003173100.1"/>
</dbReference>
<evidence type="ECO:0000313" key="2">
    <source>
        <dbReference type="EMBL" id="EFR02737.1"/>
    </source>
</evidence>
<organism evidence="3">
    <name type="scientific">Arthroderma gypseum (strain ATCC MYA-4604 / CBS 118893)</name>
    <name type="common">Microsporum gypseum</name>
    <dbReference type="NCBI Taxonomy" id="535722"/>
    <lineage>
        <taxon>Eukaryota</taxon>
        <taxon>Fungi</taxon>
        <taxon>Dikarya</taxon>
        <taxon>Ascomycota</taxon>
        <taxon>Pezizomycotina</taxon>
        <taxon>Eurotiomycetes</taxon>
        <taxon>Eurotiomycetidae</taxon>
        <taxon>Onygenales</taxon>
        <taxon>Arthrodermataceae</taxon>
        <taxon>Nannizzia</taxon>
    </lineage>
</organism>